<evidence type="ECO:0000259" key="8">
    <source>
        <dbReference type="Pfam" id="PF08281"/>
    </source>
</evidence>
<evidence type="ECO:0000259" key="7">
    <source>
        <dbReference type="Pfam" id="PF04542"/>
    </source>
</evidence>
<dbReference type="InterPro" id="IPR036388">
    <property type="entry name" value="WH-like_DNA-bd_sf"/>
</dbReference>
<dbReference type="Pfam" id="PF04542">
    <property type="entry name" value="Sigma70_r2"/>
    <property type="match status" value="1"/>
</dbReference>
<keyword evidence="3 6" id="KW-0731">Sigma factor</keyword>
<accession>A0A5C6E9P5</accession>
<feature type="domain" description="RNA polymerase sigma-70 region 2" evidence="7">
    <location>
        <begin position="35"/>
        <end position="91"/>
    </location>
</feature>
<dbReference type="PANTHER" id="PTHR43133">
    <property type="entry name" value="RNA POLYMERASE ECF-TYPE SIGMA FACTO"/>
    <property type="match status" value="1"/>
</dbReference>
<reference evidence="9 10" key="1">
    <citation type="submission" date="2019-02" db="EMBL/GenBank/DDBJ databases">
        <title>Deep-cultivation of Planctomycetes and their phenomic and genomic characterization uncovers novel biology.</title>
        <authorList>
            <person name="Wiegand S."/>
            <person name="Jogler M."/>
            <person name="Boedeker C."/>
            <person name="Pinto D."/>
            <person name="Vollmers J."/>
            <person name="Rivas-Marin E."/>
            <person name="Kohn T."/>
            <person name="Peeters S.H."/>
            <person name="Heuer A."/>
            <person name="Rast P."/>
            <person name="Oberbeckmann S."/>
            <person name="Bunk B."/>
            <person name="Jeske O."/>
            <person name="Meyerdierks A."/>
            <person name="Storesund J.E."/>
            <person name="Kallscheuer N."/>
            <person name="Luecker S."/>
            <person name="Lage O.M."/>
            <person name="Pohl T."/>
            <person name="Merkel B.J."/>
            <person name="Hornburger P."/>
            <person name="Mueller R.-W."/>
            <person name="Bruemmer F."/>
            <person name="Labrenz M."/>
            <person name="Spormann A.M."/>
            <person name="Op Den Camp H."/>
            <person name="Overmann J."/>
            <person name="Amann R."/>
            <person name="Jetten M.S.M."/>
            <person name="Mascher T."/>
            <person name="Medema M.H."/>
            <person name="Devos D.P."/>
            <person name="Kaster A.-K."/>
            <person name="Ovreas L."/>
            <person name="Rohde M."/>
            <person name="Galperin M.Y."/>
            <person name="Jogler C."/>
        </authorList>
    </citation>
    <scope>NUCLEOTIDE SEQUENCE [LARGE SCALE GENOMIC DNA]</scope>
    <source>
        <strain evidence="9 10">Q31b</strain>
    </source>
</reference>
<comment type="similarity">
    <text evidence="1 6">Belongs to the sigma-70 factor family. ECF subfamily.</text>
</comment>
<gene>
    <name evidence="9" type="primary">rpoE_2</name>
    <name evidence="9" type="ORF">Q31b_17220</name>
</gene>
<dbReference type="OrthoDB" id="9785675at2"/>
<dbReference type="GO" id="GO:0006352">
    <property type="term" value="P:DNA-templated transcription initiation"/>
    <property type="evidence" value="ECO:0007669"/>
    <property type="project" value="InterPro"/>
</dbReference>
<sequence length="208" mass="23888">MKCMLNPTAQEQQTVSDRELIDIALSGDESGFGELVQRYECRLIHSMLRNVGCRATAEDIVQETFLKAFRFLRSFRGESGFYTWIHRIALNCRRGKVGMKNNTRSLDSFINTHQSARTSQRESPTAVAERHEDREQVHQALARLSAHHRTILTLREFDGLDYQAIADTLHVGMGTVRSRLSRARNELRRELAKIDCESNLTAKSRKPR</sequence>
<dbReference type="Proteomes" id="UP000315471">
    <property type="component" value="Unassembled WGS sequence"/>
</dbReference>
<dbReference type="InterPro" id="IPR014284">
    <property type="entry name" value="RNA_pol_sigma-70_dom"/>
</dbReference>
<keyword evidence="10" id="KW-1185">Reference proteome</keyword>
<dbReference type="Pfam" id="PF08281">
    <property type="entry name" value="Sigma70_r4_2"/>
    <property type="match status" value="1"/>
</dbReference>
<dbReference type="InterPro" id="IPR007627">
    <property type="entry name" value="RNA_pol_sigma70_r2"/>
</dbReference>
<proteinExistence type="inferred from homology"/>
<evidence type="ECO:0000256" key="2">
    <source>
        <dbReference type="ARBA" id="ARBA00023015"/>
    </source>
</evidence>
<keyword evidence="2 6" id="KW-0805">Transcription regulation</keyword>
<dbReference type="InterPro" id="IPR013324">
    <property type="entry name" value="RNA_pol_sigma_r3/r4-like"/>
</dbReference>
<dbReference type="SUPFAM" id="SSF88946">
    <property type="entry name" value="Sigma2 domain of RNA polymerase sigma factors"/>
    <property type="match status" value="1"/>
</dbReference>
<keyword evidence="5 6" id="KW-0804">Transcription</keyword>
<dbReference type="GO" id="GO:0016987">
    <property type="term" value="F:sigma factor activity"/>
    <property type="evidence" value="ECO:0007669"/>
    <property type="project" value="UniProtKB-KW"/>
</dbReference>
<evidence type="ECO:0000256" key="6">
    <source>
        <dbReference type="RuleBase" id="RU000716"/>
    </source>
</evidence>
<dbReference type="InterPro" id="IPR039425">
    <property type="entry name" value="RNA_pol_sigma-70-like"/>
</dbReference>
<dbReference type="PANTHER" id="PTHR43133:SF51">
    <property type="entry name" value="RNA POLYMERASE SIGMA FACTOR"/>
    <property type="match status" value="1"/>
</dbReference>
<dbReference type="InterPro" id="IPR000838">
    <property type="entry name" value="RNA_pol_sigma70_ECF_CS"/>
</dbReference>
<dbReference type="GO" id="GO:0003677">
    <property type="term" value="F:DNA binding"/>
    <property type="evidence" value="ECO:0007669"/>
    <property type="project" value="UniProtKB-KW"/>
</dbReference>
<evidence type="ECO:0000256" key="1">
    <source>
        <dbReference type="ARBA" id="ARBA00010641"/>
    </source>
</evidence>
<evidence type="ECO:0000256" key="4">
    <source>
        <dbReference type="ARBA" id="ARBA00023125"/>
    </source>
</evidence>
<organism evidence="9 10">
    <name type="scientific">Novipirellula aureliae</name>
    <dbReference type="NCBI Taxonomy" id="2527966"/>
    <lineage>
        <taxon>Bacteria</taxon>
        <taxon>Pseudomonadati</taxon>
        <taxon>Planctomycetota</taxon>
        <taxon>Planctomycetia</taxon>
        <taxon>Pirellulales</taxon>
        <taxon>Pirellulaceae</taxon>
        <taxon>Novipirellula</taxon>
    </lineage>
</organism>
<evidence type="ECO:0000256" key="5">
    <source>
        <dbReference type="ARBA" id="ARBA00023163"/>
    </source>
</evidence>
<dbReference type="RefSeq" id="WP_146599192.1">
    <property type="nucleotide sequence ID" value="NZ_SJPY01000002.1"/>
</dbReference>
<evidence type="ECO:0000313" key="9">
    <source>
        <dbReference type="EMBL" id="TWU44186.1"/>
    </source>
</evidence>
<dbReference type="NCBIfam" id="TIGR02937">
    <property type="entry name" value="sigma70-ECF"/>
    <property type="match status" value="1"/>
</dbReference>
<feature type="domain" description="RNA polymerase sigma factor 70 region 4 type 2" evidence="8">
    <location>
        <begin position="134"/>
        <end position="187"/>
    </location>
</feature>
<dbReference type="Gene3D" id="1.10.1740.10">
    <property type="match status" value="1"/>
</dbReference>
<evidence type="ECO:0000313" key="10">
    <source>
        <dbReference type="Proteomes" id="UP000315471"/>
    </source>
</evidence>
<dbReference type="InterPro" id="IPR013249">
    <property type="entry name" value="RNA_pol_sigma70_r4_t2"/>
</dbReference>
<dbReference type="EMBL" id="SJPY01000002">
    <property type="protein sequence ID" value="TWU44186.1"/>
    <property type="molecule type" value="Genomic_DNA"/>
</dbReference>
<dbReference type="SUPFAM" id="SSF88659">
    <property type="entry name" value="Sigma3 and sigma4 domains of RNA polymerase sigma factors"/>
    <property type="match status" value="1"/>
</dbReference>
<name>A0A5C6E9P5_9BACT</name>
<evidence type="ECO:0000256" key="3">
    <source>
        <dbReference type="ARBA" id="ARBA00023082"/>
    </source>
</evidence>
<keyword evidence="4 6" id="KW-0238">DNA-binding</keyword>
<dbReference type="PROSITE" id="PS01063">
    <property type="entry name" value="SIGMA70_ECF"/>
    <property type="match status" value="1"/>
</dbReference>
<dbReference type="CDD" id="cd06171">
    <property type="entry name" value="Sigma70_r4"/>
    <property type="match status" value="1"/>
</dbReference>
<dbReference type="Gene3D" id="1.10.10.10">
    <property type="entry name" value="Winged helix-like DNA-binding domain superfamily/Winged helix DNA-binding domain"/>
    <property type="match status" value="1"/>
</dbReference>
<protein>
    <recommendedName>
        <fullName evidence="6">RNA polymerase sigma factor</fullName>
    </recommendedName>
</protein>
<dbReference type="AlphaFoldDB" id="A0A5C6E9P5"/>
<dbReference type="InterPro" id="IPR013325">
    <property type="entry name" value="RNA_pol_sigma_r2"/>
</dbReference>
<comment type="caution">
    <text evidence="9">The sequence shown here is derived from an EMBL/GenBank/DDBJ whole genome shotgun (WGS) entry which is preliminary data.</text>
</comment>